<dbReference type="Proteomes" id="UP001172159">
    <property type="component" value="Unassembled WGS sequence"/>
</dbReference>
<evidence type="ECO:0000313" key="2">
    <source>
        <dbReference type="Proteomes" id="UP001172159"/>
    </source>
</evidence>
<keyword evidence="2" id="KW-1185">Reference proteome</keyword>
<evidence type="ECO:0000313" key="1">
    <source>
        <dbReference type="EMBL" id="KAK0735319.1"/>
    </source>
</evidence>
<dbReference type="AlphaFoldDB" id="A0AA40EBD5"/>
<organism evidence="1 2">
    <name type="scientific">Apiosordaria backusii</name>
    <dbReference type="NCBI Taxonomy" id="314023"/>
    <lineage>
        <taxon>Eukaryota</taxon>
        <taxon>Fungi</taxon>
        <taxon>Dikarya</taxon>
        <taxon>Ascomycota</taxon>
        <taxon>Pezizomycotina</taxon>
        <taxon>Sordariomycetes</taxon>
        <taxon>Sordariomycetidae</taxon>
        <taxon>Sordariales</taxon>
        <taxon>Lasiosphaeriaceae</taxon>
        <taxon>Apiosordaria</taxon>
    </lineage>
</organism>
<reference evidence="1" key="1">
    <citation type="submission" date="2023-06" db="EMBL/GenBank/DDBJ databases">
        <title>Genome-scale phylogeny and comparative genomics of the fungal order Sordariales.</title>
        <authorList>
            <consortium name="Lawrence Berkeley National Laboratory"/>
            <person name="Hensen N."/>
            <person name="Bonometti L."/>
            <person name="Westerberg I."/>
            <person name="Brannstrom I.O."/>
            <person name="Guillou S."/>
            <person name="Cros-Aarteil S."/>
            <person name="Calhoun S."/>
            <person name="Haridas S."/>
            <person name="Kuo A."/>
            <person name="Mondo S."/>
            <person name="Pangilinan J."/>
            <person name="Riley R."/>
            <person name="Labutti K."/>
            <person name="Andreopoulos B."/>
            <person name="Lipzen A."/>
            <person name="Chen C."/>
            <person name="Yanf M."/>
            <person name="Daum C."/>
            <person name="Ng V."/>
            <person name="Clum A."/>
            <person name="Steindorff A."/>
            <person name="Ohm R."/>
            <person name="Martin F."/>
            <person name="Silar P."/>
            <person name="Natvig D."/>
            <person name="Lalanne C."/>
            <person name="Gautier V."/>
            <person name="Ament-Velasquez S.L."/>
            <person name="Kruys A."/>
            <person name="Hutchinson M.I."/>
            <person name="Powell A.J."/>
            <person name="Barry K."/>
            <person name="Miller A.N."/>
            <person name="Grigoriev I.V."/>
            <person name="Debuchy R."/>
            <person name="Gladieux P."/>
            <person name="Thoren M.H."/>
            <person name="Johannesson H."/>
        </authorList>
    </citation>
    <scope>NUCLEOTIDE SEQUENCE</scope>
    <source>
        <strain evidence="1">CBS 540.89</strain>
    </source>
</reference>
<sequence>MDLDHLWYHIYSENSYTQLNQQTPNPGDAVDAGTLACKVNMTQPIDTSVLQDYVEILRSLGGTWEIQPYGCHRLGCRNSTAIWWCNTNPPVNGRGGAATTAESLYNMAQRVMDGCVNSGSKDNKSEPRAGYQFFNDNHPHATHTRMVLSYANCDDALHKRPFEYEDQQEPEGWEPQSVV</sequence>
<comment type="caution">
    <text evidence="1">The sequence shown here is derived from an EMBL/GenBank/DDBJ whole genome shotgun (WGS) entry which is preliminary data.</text>
</comment>
<protein>
    <submittedName>
        <fullName evidence="1">Uncharacterized protein</fullName>
    </submittedName>
</protein>
<dbReference type="EMBL" id="JAUKTV010000007">
    <property type="protein sequence ID" value="KAK0735319.1"/>
    <property type="molecule type" value="Genomic_DNA"/>
</dbReference>
<name>A0AA40EBD5_9PEZI</name>
<accession>A0AA40EBD5</accession>
<gene>
    <name evidence="1" type="ORF">B0T21DRAFT_411957</name>
</gene>
<proteinExistence type="predicted"/>